<dbReference type="Pfam" id="PF07885">
    <property type="entry name" value="Ion_trans_2"/>
    <property type="match status" value="1"/>
</dbReference>
<dbReference type="Proteomes" id="UP000326354">
    <property type="component" value="Chromosome"/>
</dbReference>
<evidence type="ECO:0000256" key="4">
    <source>
        <dbReference type="SAM" id="Phobius"/>
    </source>
</evidence>
<name>A0A5S9IPJ6_UABAM</name>
<keyword evidence="7" id="KW-1185">Reference proteome</keyword>
<feature type="domain" description="Potassium channel" evidence="5">
    <location>
        <begin position="850"/>
        <end position="933"/>
    </location>
</feature>
<keyword evidence="2" id="KW-0342">GTP-binding</keyword>
<keyword evidence="4" id="KW-0812">Transmembrane</keyword>
<feature type="transmembrane region" description="Helical" evidence="4">
    <location>
        <begin position="842"/>
        <end position="862"/>
    </location>
</feature>
<dbReference type="PANTHER" id="PTHR42708:SF1">
    <property type="entry name" value="GLIDING MOTILITY PROTEIN MGLA"/>
    <property type="match status" value="1"/>
</dbReference>
<feature type="compositionally biased region" description="Polar residues" evidence="3">
    <location>
        <begin position="340"/>
        <end position="352"/>
    </location>
</feature>
<reference evidence="6 7" key="1">
    <citation type="submission" date="2019-08" db="EMBL/GenBank/DDBJ databases">
        <title>Complete genome sequence of Candidatus Uab amorphum.</title>
        <authorList>
            <person name="Shiratori T."/>
            <person name="Suzuki S."/>
            <person name="Kakizawa Y."/>
            <person name="Ishida K."/>
        </authorList>
    </citation>
    <scope>NUCLEOTIDE SEQUENCE [LARGE SCALE GENOMIC DNA]</scope>
    <source>
        <strain evidence="6 7">SRT547</strain>
    </source>
</reference>
<dbReference type="InterPro" id="IPR052705">
    <property type="entry name" value="Gliding_Motility_GTPase"/>
</dbReference>
<keyword evidence="4" id="KW-0472">Membrane</keyword>
<evidence type="ECO:0000313" key="7">
    <source>
        <dbReference type="Proteomes" id="UP000326354"/>
    </source>
</evidence>
<dbReference type="EMBL" id="AP019860">
    <property type="protein sequence ID" value="BBM84325.1"/>
    <property type="molecule type" value="Genomic_DNA"/>
</dbReference>
<dbReference type="PANTHER" id="PTHR42708">
    <property type="entry name" value="ATP/GTP-BINDING PROTEIN-RELATED"/>
    <property type="match status" value="1"/>
</dbReference>
<organism evidence="6 7">
    <name type="scientific">Uabimicrobium amorphum</name>
    <dbReference type="NCBI Taxonomy" id="2596890"/>
    <lineage>
        <taxon>Bacteria</taxon>
        <taxon>Pseudomonadati</taxon>
        <taxon>Planctomycetota</taxon>
        <taxon>Candidatus Uabimicrobiia</taxon>
        <taxon>Candidatus Uabimicrobiales</taxon>
        <taxon>Candidatus Uabimicrobiaceae</taxon>
        <taxon>Candidatus Uabimicrobium</taxon>
    </lineage>
</organism>
<sequence length="936" mass="105822">MVKFNFVRREVNVKLVYYGPGLSGKTTSLEVIQQKIPPENCGKLTSISTEQDRTLFFDFLPLDLAPVTVGGLKLKVRLFTVPGQTFYNATRKLVLQGADGVVFVADSQVKKLDENIDSLQNLKENLEEYDEDIRDIPLVMQWNKRDLPDILPVEELEKHLNLYNSPSFESIAVTGEGIYSGLKELCTLVVTRVRAKMEESIKNDATPIIESSTTEDKLASTTEEMAAQDKSTSETGDTQDKTEQKSRPILFKKIPHTKRFKKQDSIINESSFAFSKNTHDEESSSVSTDTNDKESPITKETSDSVSVTKGTSDKDASDSVAKETGDSVSQETSDEEISDSVPQETSDSVPQETSDKETSDSVPQETSDKETSDSVSVAKNDYVHLLKKGKLYRTQKIELLDLSGETFDNEVVLENLVIGELRAHETKFLKDVVLRNVTIDKIAMGGVYRTEEIDSTAYDASETQITESTQHKQKPAHFAQKLIVDSVNIHECAHFDGVEFGDDVEWKYVKMPTPQETQDVFVAMRYAKFTKRFSMVGCRFEAVDMREAQFRERVHISGTTFAGLVDFSRALGNAGAKFMEEFTIRECNFLQCVRWQGIDSYMKFSILASGFQENVFLSEARFHDEIVILDCKFHGQVTFHLSNFTRDVHLAKNAFSEVVCEEIHCDSKLYLQGSTMQSLQMDNCRCEKECNFANLDCGSLSLKSSIFNGVVNFSLSKFNGRCDLSAALFAQKADFRGVKFGDCIAMNHLDADKLLISWQQVDGKLESENKRQYAQAAEEYSILKTIFAVRNQYDDLDEVYYRYRQMQRKKLRISPLHPLQTLQRFAEFCALDRCCGYGTKPFRIAFASIIAVLVFACCYSLFPNQFVYIGPTSTPVLFDWTSSIYFSMATFTTMGFGDWVLQPYSFFRFVVAIEAFVGIFAMVLFVAAFTRKVIRS</sequence>
<feature type="region of interest" description="Disordered" evidence="3">
    <location>
        <begin position="273"/>
        <end position="375"/>
    </location>
</feature>
<dbReference type="GO" id="GO:0005525">
    <property type="term" value="F:GTP binding"/>
    <property type="evidence" value="ECO:0007669"/>
    <property type="project" value="UniProtKB-KW"/>
</dbReference>
<dbReference type="GO" id="GO:0003924">
    <property type="term" value="F:GTPase activity"/>
    <property type="evidence" value="ECO:0007669"/>
    <property type="project" value="InterPro"/>
</dbReference>
<dbReference type="KEGG" id="uam:UABAM_02682"/>
<dbReference type="CDD" id="cd00882">
    <property type="entry name" value="Ras_like_GTPase"/>
    <property type="match status" value="1"/>
</dbReference>
<dbReference type="InterPro" id="IPR013099">
    <property type="entry name" value="K_chnl_dom"/>
</dbReference>
<keyword evidence="1" id="KW-0547">Nucleotide-binding</keyword>
<feature type="transmembrane region" description="Helical" evidence="4">
    <location>
        <begin position="883"/>
        <end position="901"/>
    </location>
</feature>
<evidence type="ECO:0000313" key="6">
    <source>
        <dbReference type="EMBL" id="BBM84325.1"/>
    </source>
</evidence>
<dbReference type="InterPro" id="IPR006689">
    <property type="entry name" value="Small_GTPase_ARF/SAR"/>
</dbReference>
<dbReference type="AlphaFoldDB" id="A0A5S9IPJ6"/>
<feature type="transmembrane region" description="Helical" evidence="4">
    <location>
        <begin position="907"/>
        <end position="929"/>
    </location>
</feature>
<dbReference type="SUPFAM" id="SSF52540">
    <property type="entry name" value="P-loop containing nucleoside triphosphate hydrolases"/>
    <property type="match status" value="1"/>
</dbReference>
<dbReference type="SUPFAM" id="SSF81324">
    <property type="entry name" value="Voltage-gated potassium channels"/>
    <property type="match status" value="1"/>
</dbReference>
<gene>
    <name evidence="6" type="ORF">UABAM_02682</name>
</gene>
<evidence type="ECO:0000256" key="3">
    <source>
        <dbReference type="SAM" id="MobiDB-lite"/>
    </source>
</evidence>
<dbReference type="InterPro" id="IPR027417">
    <property type="entry name" value="P-loop_NTPase"/>
</dbReference>
<accession>A0A5S9IPJ6</accession>
<dbReference type="Gene3D" id="1.10.287.70">
    <property type="match status" value="1"/>
</dbReference>
<feature type="region of interest" description="Disordered" evidence="3">
    <location>
        <begin position="206"/>
        <end position="254"/>
    </location>
</feature>
<keyword evidence="4" id="KW-1133">Transmembrane helix</keyword>
<dbReference type="OrthoDB" id="208382at2"/>
<protein>
    <submittedName>
        <fullName evidence="6">Cell polarity determinant GTPase MglA</fullName>
    </submittedName>
</protein>
<evidence type="ECO:0000256" key="2">
    <source>
        <dbReference type="ARBA" id="ARBA00023134"/>
    </source>
</evidence>
<dbReference type="Pfam" id="PF00025">
    <property type="entry name" value="Arf"/>
    <property type="match status" value="1"/>
</dbReference>
<feature type="compositionally biased region" description="Basic and acidic residues" evidence="3">
    <location>
        <begin position="290"/>
        <end position="302"/>
    </location>
</feature>
<feature type="compositionally biased region" description="Basic and acidic residues" evidence="3">
    <location>
        <begin position="311"/>
        <end position="325"/>
    </location>
</feature>
<evidence type="ECO:0000256" key="1">
    <source>
        <dbReference type="ARBA" id="ARBA00022741"/>
    </source>
</evidence>
<evidence type="ECO:0000259" key="5">
    <source>
        <dbReference type="Pfam" id="PF07885"/>
    </source>
</evidence>
<dbReference type="RefSeq" id="WP_151968485.1">
    <property type="nucleotide sequence ID" value="NZ_AP019860.1"/>
</dbReference>
<proteinExistence type="predicted"/>
<dbReference type="Gene3D" id="3.40.50.300">
    <property type="entry name" value="P-loop containing nucleotide triphosphate hydrolases"/>
    <property type="match status" value="1"/>
</dbReference>
<feature type="compositionally biased region" description="Polar residues" evidence="3">
    <location>
        <begin position="219"/>
        <end position="236"/>
    </location>
</feature>